<evidence type="ECO:0000313" key="3">
    <source>
        <dbReference type="Proteomes" id="UP000241247"/>
    </source>
</evidence>
<dbReference type="InterPro" id="IPR054189">
    <property type="entry name" value="DUF6894"/>
</dbReference>
<dbReference type="Pfam" id="PF21834">
    <property type="entry name" value="DUF6894"/>
    <property type="match status" value="1"/>
</dbReference>
<dbReference type="EMBL" id="PZZZ01000002">
    <property type="protein sequence ID" value="PTM97573.1"/>
    <property type="molecule type" value="Genomic_DNA"/>
</dbReference>
<reference evidence="2 3" key="1">
    <citation type="submission" date="2018-04" db="EMBL/GenBank/DDBJ databases">
        <title>Genomic Encyclopedia of Type Strains, Phase IV (KMG-IV): sequencing the most valuable type-strain genomes for metagenomic binning, comparative biology and taxonomic classification.</title>
        <authorList>
            <person name="Goeker M."/>
        </authorList>
    </citation>
    <scope>NUCLEOTIDE SEQUENCE [LARGE SCALE GENOMIC DNA]</scope>
    <source>
        <strain evidence="2 3">DSM 7138</strain>
    </source>
</reference>
<accession>A0A2T5BFB8</accession>
<name>A0A2T5BFB8_MYCDI</name>
<dbReference type="Proteomes" id="UP000241247">
    <property type="component" value="Unassembled WGS sequence"/>
</dbReference>
<proteinExistence type="predicted"/>
<evidence type="ECO:0000313" key="2">
    <source>
        <dbReference type="EMBL" id="PTM97573.1"/>
    </source>
</evidence>
<protein>
    <recommendedName>
        <fullName evidence="1">DUF6894 domain-containing protein</fullName>
    </recommendedName>
</protein>
<sequence>MPQYYFAITDNEGSQSPDDAFDLSDDNAAIQQARKTLAEMAVDGLPKDAAHPLAVRVYGPDRDLIAELRLDYSSEIYWSRCKNPPRNPTPGRSR</sequence>
<keyword evidence="3" id="KW-1185">Reference proteome</keyword>
<evidence type="ECO:0000259" key="1">
    <source>
        <dbReference type="Pfam" id="PF21834"/>
    </source>
</evidence>
<dbReference type="OrthoDB" id="8403803at2"/>
<dbReference type="AlphaFoldDB" id="A0A2T5BFB8"/>
<feature type="domain" description="DUF6894" evidence="1">
    <location>
        <begin position="4"/>
        <end position="70"/>
    </location>
</feature>
<comment type="caution">
    <text evidence="2">The sequence shown here is derived from an EMBL/GenBank/DDBJ whole genome shotgun (WGS) entry which is preliminary data.</text>
</comment>
<gene>
    <name evidence="2" type="ORF">C7449_102447</name>
</gene>
<organism evidence="2 3">
    <name type="scientific">Mycoplana dimorpha</name>
    <dbReference type="NCBI Taxonomy" id="28320"/>
    <lineage>
        <taxon>Bacteria</taxon>
        <taxon>Pseudomonadati</taxon>
        <taxon>Pseudomonadota</taxon>
        <taxon>Alphaproteobacteria</taxon>
        <taxon>Hyphomicrobiales</taxon>
        <taxon>Rhizobiaceae</taxon>
        <taxon>Mycoplana</taxon>
    </lineage>
</organism>
<dbReference type="RefSeq" id="WP_108001838.1">
    <property type="nucleotide sequence ID" value="NZ_JBHEEX010000001.1"/>
</dbReference>